<name>A0AAX0YRL4_9GAMM</name>
<protein>
    <submittedName>
        <fullName evidence="1">Uncharacterized protein</fullName>
    </submittedName>
</protein>
<evidence type="ECO:0000313" key="1">
    <source>
        <dbReference type="EMBL" id="PSX44127.1"/>
    </source>
</evidence>
<sequence>MEAITFQTDMFAEALIETEIKARSFVECETNSTSYNFDAFLQHIKPLQWQPEEVEKLREKLAKQSLGLLVDTRASDEERDDVWMWLRQDNFSEPFSYFNCLWSQNLNPIIFRDSVFDGMHRKLIELRKESGKVDDDVLVDYISAYERKSTGAISSGDFRTQQVIDVRLSALKEKQKSLVKFGSKLIQLKPQGYQLMKWLEAHIVVRESVELNPLEEFSYRLSLMSDFPREIG</sequence>
<dbReference type="RefSeq" id="WP_045043136.1">
    <property type="nucleotide sequence ID" value="NZ_JZTB01000014.1"/>
</dbReference>
<evidence type="ECO:0000313" key="2">
    <source>
        <dbReference type="Proteomes" id="UP000240728"/>
    </source>
</evidence>
<organism evidence="1 2">
    <name type="scientific">Photobacterium kishitanii</name>
    <dbReference type="NCBI Taxonomy" id="318456"/>
    <lineage>
        <taxon>Bacteria</taxon>
        <taxon>Pseudomonadati</taxon>
        <taxon>Pseudomonadota</taxon>
        <taxon>Gammaproteobacteria</taxon>
        <taxon>Vibrionales</taxon>
        <taxon>Vibrionaceae</taxon>
        <taxon>Photobacterium</taxon>
    </lineage>
</organism>
<keyword evidence="2" id="KW-1185">Reference proteome</keyword>
<dbReference type="AlphaFoldDB" id="A0AAX0YRL4"/>
<accession>A0AAX0YRL4</accession>
<reference evidence="1 2" key="1">
    <citation type="submission" date="2018-01" db="EMBL/GenBank/DDBJ databases">
        <title>Whole genome sequencing of Histamine producing bacteria.</title>
        <authorList>
            <person name="Butler K."/>
        </authorList>
    </citation>
    <scope>NUCLEOTIDE SEQUENCE [LARGE SCALE GENOMIC DNA]</scope>
    <source>
        <strain evidence="1 2">A1-4</strain>
    </source>
</reference>
<dbReference type="Proteomes" id="UP000240728">
    <property type="component" value="Unassembled WGS sequence"/>
</dbReference>
<comment type="caution">
    <text evidence="1">The sequence shown here is derived from an EMBL/GenBank/DDBJ whole genome shotgun (WGS) entry which is preliminary data.</text>
</comment>
<gene>
    <name evidence="1" type="ORF">C0W53_15985</name>
</gene>
<proteinExistence type="predicted"/>
<dbReference type="EMBL" id="PYOZ01000010">
    <property type="protein sequence ID" value="PSX44127.1"/>
    <property type="molecule type" value="Genomic_DNA"/>
</dbReference>